<dbReference type="SUPFAM" id="SSF51905">
    <property type="entry name" value="FAD/NAD(P)-binding domain"/>
    <property type="match status" value="1"/>
</dbReference>
<dbReference type="InterPro" id="IPR036188">
    <property type="entry name" value="FAD/NAD-bd_sf"/>
</dbReference>
<comment type="caution">
    <text evidence="7">The sequence shown here is derived from an EMBL/GenBank/DDBJ whole genome shotgun (WGS) entry which is preliminary data.</text>
</comment>
<evidence type="ECO:0000256" key="4">
    <source>
        <dbReference type="ARBA" id="ARBA00023002"/>
    </source>
</evidence>
<dbReference type="RefSeq" id="XP_060324870.1">
    <property type="nucleotide sequence ID" value="XM_060465321.1"/>
</dbReference>
<accession>A0AA39JJP4</accession>
<dbReference type="AlphaFoldDB" id="A0AA39JJP4"/>
<keyword evidence="4" id="KW-0560">Oxidoreductase</keyword>
<dbReference type="GeneID" id="85348869"/>
<reference evidence="7" key="1">
    <citation type="submission" date="2023-06" db="EMBL/GenBank/DDBJ databases">
        <authorList>
            <consortium name="Lawrence Berkeley National Laboratory"/>
            <person name="Ahrendt S."/>
            <person name="Sahu N."/>
            <person name="Indic B."/>
            <person name="Wong-Bajracharya J."/>
            <person name="Merenyi Z."/>
            <person name="Ke H.-M."/>
            <person name="Monk M."/>
            <person name="Kocsube S."/>
            <person name="Drula E."/>
            <person name="Lipzen A."/>
            <person name="Balint B."/>
            <person name="Henrissat B."/>
            <person name="Andreopoulos B."/>
            <person name="Martin F.M."/>
            <person name="Harder C.B."/>
            <person name="Rigling D."/>
            <person name="Ford K.L."/>
            <person name="Foster G.D."/>
            <person name="Pangilinan J."/>
            <person name="Papanicolaou A."/>
            <person name="Barry K."/>
            <person name="LaButti K."/>
            <person name="Viragh M."/>
            <person name="Koriabine M."/>
            <person name="Yan M."/>
            <person name="Riley R."/>
            <person name="Champramary S."/>
            <person name="Plett K.L."/>
            <person name="Tsai I.J."/>
            <person name="Slot J."/>
            <person name="Sipos G."/>
            <person name="Plett J."/>
            <person name="Nagy L.G."/>
            <person name="Grigoriev I.V."/>
        </authorList>
    </citation>
    <scope>NUCLEOTIDE SEQUENCE</scope>
    <source>
        <strain evidence="7">CCBAS 213</strain>
    </source>
</reference>
<dbReference type="Proteomes" id="UP001175211">
    <property type="component" value="Unassembled WGS sequence"/>
</dbReference>
<protein>
    <recommendedName>
        <fullName evidence="6">FAD-binding domain-containing protein</fullName>
    </recommendedName>
</protein>
<keyword evidence="2" id="KW-0285">Flavoprotein</keyword>
<keyword evidence="3" id="KW-0274">FAD</keyword>
<dbReference type="PRINTS" id="PR00420">
    <property type="entry name" value="RNGMNOXGNASE"/>
</dbReference>
<gene>
    <name evidence="7" type="ORF">EV420DRAFT_1013878</name>
</gene>
<dbReference type="GO" id="GO:0071949">
    <property type="term" value="F:FAD binding"/>
    <property type="evidence" value="ECO:0007669"/>
    <property type="project" value="InterPro"/>
</dbReference>
<dbReference type="Gene3D" id="3.50.50.60">
    <property type="entry name" value="FAD/NAD(P)-binding domain"/>
    <property type="match status" value="1"/>
</dbReference>
<name>A0AA39JJP4_ARMTA</name>
<dbReference type="PANTHER" id="PTHR13789">
    <property type="entry name" value="MONOOXYGENASE"/>
    <property type="match status" value="1"/>
</dbReference>
<sequence>MAEHLEREPLSGIDILIVGGGLGGLSAAIECYRKGHNVRVVERRPGLDPFGDLVAIQPSVIRTMRKWPGFVEKLLHNDFGTDLHMYKFDGTLIGVIPMGEFDAEIGERAVAVSRREAHRTLHEYATALNIPIEHGICVEDYLETADKGITILADGRRLEADVVIAADGVGGKAWSIINGKKDKAVSSGYAVYRATFPLEHALKVPELAKVFSGEGPYGAIYIGHNTHTVIGKNKTSVCVLMTYLDSDNATVNSSKTQSSDRALQHVKGWSPFVAAIFNAIPNREVIDWKLLWRDPQPNWVSPMGRITQIGDAAHSLLPSSASGATMAIEDGIALAACLNISGKNGIPLAAWVYNKLRFERVSCAQRMGLKTREKLHHTNWEIALKNPQAAFGKLVGTWLSKHDAEKYAYDNYDACAKHVLEGAPFTNTNTPPGYTYEPWTVEELLRAVREGKEIHDAGDWN</sequence>
<dbReference type="GO" id="GO:0004497">
    <property type="term" value="F:monooxygenase activity"/>
    <property type="evidence" value="ECO:0007669"/>
    <property type="project" value="UniProtKB-KW"/>
</dbReference>
<keyword evidence="8" id="KW-1185">Reference proteome</keyword>
<organism evidence="7 8">
    <name type="scientific">Armillaria tabescens</name>
    <name type="common">Ringless honey mushroom</name>
    <name type="synonym">Agaricus tabescens</name>
    <dbReference type="NCBI Taxonomy" id="1929756"/>
    <lineage>
        <taxon>Eukaryota</taxon>
        <taxon>Fungi</taxon>
        <taxon>Dikarya</taxon>
        <taxon>Basidiomycota</taxon>
        <taxon>Agaricomycotina</taxon>
        <taxon>Agaricomycetes</taxon>
        <taxon>Agaricomycetidae</taxon>
        <taxon>Agaricales</taxon>
        <taxon>Marasmiineae</taxon>
        <taxon>Physalacriaceae</taxon>
        <taxon>Desarmillaria</taxon>
    </lineage>
</organism>
<dbReference type="EMBL" id="JAUEPS010000056">
    <property type="protein sequence ID" value="KAK0443903.1"/>
    <property type="molecule type" value="Genomic_DNA"/>
</dbReference>
<dbReference type="Pfam" id="PF01494">
    <property type="entry name" value="FAD_binding_3"/>
    <property type="match status" value="1"/>
</dbReference>
<feature type="domain" description="FAD-binding" evidence="6">
    <location>
        <begin position="14"/>
        <end position="338"/>
    </location>
</feature>
<keyword evidence="5" id="KW-0503">Monooxygenase</keyword>
<dbReference type="InterPro" id="IPR002938">
    <property type="entry name" value="FAD-bd"/>
</dbReference>
<evidence type="ECO:0000259" key="6">
    <source>
        <dbReference type="Pfam" id="PF01494"/>
    </source>
</evidence>
<dbReference type="PANTHER" id="PTHR13789:SF236">
    <property type="entry name" value="MONOOXYGENASE, PUTATIVE (AFU_ORTHOLOGUE AFUA_6G12060)-RELATED"/>
    <property type="match status" value="1"/>
</dbReference>
<comment type="similarity">
    <text evidence="1">Belongs to the paxM FAD-dependent monooxygenase family.</text>
</comment>
<proteinExistence type="inferred from homology"/>
<evidence type="ECO:0000256" key="1">
    <source>
        <dbReference type="ARBA" id="ARBA00007992"/>
    </source>
</evidence>
<dbReference type="InterPro" id="IPR050493">
    <property type="entry name" value="FAD-dep_Monooxygenase_BioMet"/>
</dbReference>
<evidence type="ECO:0000256" key="2">
    <source>
        <dbReference type="ARBA" id="ARBA00022630"/>
    </source>
</evidence>
<evidence type="ECO:0000256" key="3">
    <source>
        <dbReference type="ARBA" id="ARBA00022827"/>
    </source>
</evidence>
<evidence type="ECO:0000313" key="8">
    <source>
        <dbReference type="Proteomes" id="UP001175211"/>
    </source>
</evidence>
<evidence type="ECO:0000256" key="5">
    <source>
        <dbReference type="ARBA" id="ARBA00023033"/>
    </source>
</evidence>
<evidence type="ECO:0000313" key="7">
    <source>
        <dbReference type="EMBL" id="KAK0443903.1"/>
    </source>
</evidence>